<evidence type="ECO:0000313" key="3">
    <source>
        <dbReference type="EMBL" id="KCZ79644.1"/>
    </source>
</evidence>
<dbReference type="PROSITE" id="PS51434">
    <property type="entry name" value="NUP_C"/>
    <property type="match status" value="1"/>
</dbReference>
<feature type="region of interest" description="Disordered" evidence="1">
    <location>
        <begin position="292"/>
        <end position="442"/>
    </location>
</feature>
<feature type="compositionally biased region" description="Low complexity" evidence="1">
    <location>
        <begin position="292"/>
        <end position="321"/>
    </location>
</feature>
<dbReference type="InterPro" id="IPR036903">
    <property type="entry name" value="Nup98_auto-Pept-S59_dom_sf"/>
</dbReference>
<dbReference type="SUPFAM" id="SSF82215">
    <property type="entry name" value="C-terminal autoproteolytic domain of nucleoporin nup98"/>
    <property type="match status" value="1"/>
</dbReference>
<dbReference type="VEuPathDB" id="MicrosporidiaDB:H312_02970"/>
<gene>
    <name evidence="3" type="ORF">H312_02970</name>
</gene>
<feature type="region of interest" description="Disordered" evidence="1">
    <location>
        <begin position="1"/>
        <end position="142"/>
    </location>
</feature>
<reference evidence="4" key="1">
    <citation type="submission" date="2013-02" db="EMBL/GenBank/DDBJ databases">
        <authorList>
            <consortium name="The Broad Institute Genome Sequencing Platform"/>
            <person name="Cuomo C."/>
            <person name="Becnel J."/>
            <person name="Sanscrainte N."/>
            <person name="Walker B."/>
            <person name="Young S.K."/>
            <person name="Zeng Q."/>
            <person name="Gargeya S."/>
            <person name="Fitzgerald M."/>
            <person name="Haas B."/>
            <person name="Abouelleil A."/>
            <person name="Alvarado L."/>
            <person name="Arachchi H.M."/>
            <person name="Berlin A.M."/>
            <person name="Chapman S.B."/>
            <person name="Dewar J."/>
            <person name="Goldberg J."/>
            <person name="Griggs A."/>
            <person name="Gujja S."/>
            <person name="Hansen M."/>
            <person name="Howarth C."/>
            <person name="Imamovic A."/>
            <person name="Larimer J."/>
            <person name="McCowan C."/>
            <person name="Murphy C."/>
            <person name="Neiman D."/>
            <person name="Pearson M."/>
            <person name="Priest M."/>
            <person name="Roberts A."/>
            <person name="Saif S."/>
            <person name="Shea T."/>
            <person name="Sisk P."/>
            <person name="Sykes S."/>
            <person name="Wortman J."/>
            <person name="Nusbaum C."/>
            <person name="Birren B."/>
        </authorList>
    </citation>
    <scope>NUCLEOTIDE SEQUENCE [LARGE SCALE GENOMIC DNA]</scope>
    <source>
        <strain evidence="4">PRA339</strain>
    </source>
</reference>
<dbReference type="Gene3D" id="3.30.1610.10">
    <property type="entry name" value="Peptidase S59, nucleoporin"/>
    <property type="match status" value="1"/>
</dbReference>
<name>A0A059EY34_9MICR</name>
<dbReference type="OrthoDB" id="3797628at2759"/>
<feature type="compositionally biased region" description="Polar residues" evidence="1">
    <location>
        <begin position="1"/>
        <end position="11"/>
    </location>
</feature>
<proteinExistence type="predicted"/>
<dbReference type="Pfam" id="PF04096">
    <property type="entry name" value="Nucleoporin2"/>
    <property type="match status" value="1"/>
</dbReference>
<feature type="compositionally biased region" description="Polar residues" evidence="1">
    <location>
        <begin position="357"/>
        <end position="442"/>
    </location>
</feature>
<dbReference type="STRING" id="1288291.A0A059EY34"/>
<dbReference type="AlphaFoldDB" id="A0A059EY34"/>
<organism evidence="3 4">
    <name type="scientific">Anncaliia algerae PRA339</name>
    <dbReference type="NCBI Taxonomy" id="1288291"/>
    <lineage>
        <taxon>Eukaryota</taxon>
        <taxon>Fungi</taxon>
        <taxon>Fungi incertae sedis</taxon>
        <taxon>Microsporidia</taxon>
        <taxon>Tubulinosematoidea</taxon>
        <taxon>Tubulinosematidae</taxon>
        <taxon>Anncaliia</taxon>
    </lineage>
</organism>
<evidence type="ECO:0000259" key="2">
    <source>
        <dbReference type="PROSITE" id="PS51434"/>
    </source>
</evidence>
<dbReference type="GO" id="GO:0017056">
    <property type="term" value="F:structural constituent of nuclear pore"/>
    <property type="evidence" value="ECO:0007669"/>
    <property type="project" value="InterPro"/>
</dbReference>
<keyword evidence="4" id="KW-1185">Reference proteome</keyword>
<dbReference type="EMBL" id="KK365244">
    <property type="protein sequence ID" value="KCZ79644.1"/>
    <property type="molecule type" value="Genomic_DNA"/>
</dbReference>
<protein>
    <recommendedName>
        <fullName evidence="2">Peptidase S59 domain-containing protein</fullName>
    </recommendedName>
</protein>
<dbReference type="InterPro" id="IPR007230">
    <property type="entry name" value="Nup98_auto-Pept-S59_dom"/>
</dbReference>
<feature type="region of interest" description="Disordered" evidence="1">
    <location>
        <begin position="238"/>
        <end position="261"/>
    </location>
</feature>
<evidence type="ECO:0000256" key="1">
    <source>
        <dbReference type="SAM" id="MobiDB-lite"/>
    </source>
</evidence>
<accession>A0A059EY34</accession>
<dbReference type="GO" id="GO:0005643">
    <property type="term" value="C:nuclear pore"/>
    <property type="evidence" value="ECO:0007669"/>
    <property type="project" value="InterPro"/>
</dbReference>
<feature type="compositionally biased region" description="Polar residues" evidence="1">
    <location>
        <begin position="97"/>
        <end position="142"/>
    </location>
</feature>
<dbReference type="HOGENOM" id="CLU_417429_0_0_1"/>
<evidence type="ECO:0000313" key="4">
    <source>
        <dbReference type="Proteomes" id="UP000030655"/>
    </source>
</evidence>
<feature type="compositionally biased region" description="Low complexity" evidence="1">
    <location>
        <begin position="22"/>
        <end position="96"/>
    </location>
</feature>
<dbReference type="Gene3D" id="1.10.10.2360">
    <property type="match status" value="1"/>
</dbReference>
<feature type="compositionally biased region" description="Low complexity" evidence="1">
    <location>
        <begin position="331"/>
        <end position="348"/>
    </location>
</feature>
<reference evidence="3 4" key="2">
    <citation type="submission" date="2014-03" db="EMBL/GenBank/DDBJ databases">
        <title>The Genome Sequence of Anncaliia algerae insect isolate PRA339.</title>
        <authorList>
            <consortium name="The Broad Institute Genome Sequencing Platform"/>
            <consortium name="The Broad Institute Genome Sequencing Center for Infectious Disease"/>
            <person name="Cuomo C."/>
            <person name="Becnel J."/>
            <person name="Sanscrainte N."/>
            <person name="Walker B."/>
            <person name="Young S.K."/>
            <person name="Zeng Q."/>
            <person name="Gargeya S."/>
            <person name="Fitzgerald M."/>
            <person name="Haas B."/>
            <person name="Abouelleil A."/>
            <person name="Alvarado L."/>
            <person name="Arachchi H.M."/>
            <person name="Berlin A.M."/>
            <person name="Chapman S.B."/>
            <person name="Dewar J."/>
            <person name="Goldberg J."/>
            <person name="Griggs A."/>
            <person name="Gujja S."/>
            <person name="Hansen M."/>
            <person name="Howarth C."/>
            <person name="Imamovic A."/>
            <person name="Larimer J."/>
            <person name="McCowan C."/>
            <person name="Murphy C."/>
            <person name="Neiman D."/>
            <person name="Pearson M."/>
            <person name="Priest M."/>
            <person name="Roberts A."/>
            <person name="Saif S."/>
            <person name="Shea T."/>
            <person name="Sisk P."/>
            <person name="Sykes S."/>
            <person name="Wortman J."/>
            <person name="Nusbaum C."/>
            <person name="Birren B."/>
        </authorList>
    </citation>
    <scope>NUCLEOTIDE SEQUENCE [LARGE SCALE GENOMIC DNA]</scope>
    <source>
        <strain evidence="3 4">PRA339</strain>
    </source>
</reference>
<feature type="domain" description="Peptidase S59" evidence="2">
    <location>
        <begin position="493"/>
        <end position="623"/>
    </location>
</feature>
<sequence>MNSNNFFNQNIFKPEEKKEQSPFQQNIFGQPQQNQFVPQQNQFGQTSPFQQPSAFQPQTSLQSQLPLQQNTLQQPGTFQQPNSMQPQSSFQPQNQFGTFQPFSQNKPMFSSTQPTFGSINKPSLFGQSTFNQPTQSSPYNFQFNQSSDLEVKKGTSNPKYSPTRQKEIGSYEYQTFLDITLMNEYKDKSTTELRIEDYLMGRKPAQSAVNTFSALAKDTKPPSFSSTWGSTPLGNASSPLGSSSLAMNQAPTTPSFLNPTPSVLPNTSSILGNRPPISTGLGLSNMGQSSVFGSNTSTTGGNTFTPSSFSTTTPSSFGSNTQSSLFKPQQPSSFSTTPSIFGGSTSTGLPQPPASPLPQTTTPSFISQPAAPTSFTSGPQSPFTQNTVPSQSLFTPSATQSSIFSPQQPSLFSTNTTQSAFPPQPMQYTQQSTFAPQSTSVQPESKPIDQIALYIEEKIKRDPYSIEELKLEDLKEEEVLPTRKFQRPKFRGKDEYFQLELRDKISRPLEIDTIPSQESLSKLSSVNLVIIFKEGKIEYLESIKASDCYIENIKDKIFFSKESVKCLDPIGVGLNKKCRISVNKVISDCGLERFVWRLKQIKDRKFVSYDESEMIYVYEVEHL</sequence>
<dbReference type="Proteomes" id="UP000030655">
    <property type="component" value="Unassembled WGS sequence"/>
</dbReference>